<dbReference type="Gene3D" id="3.90.78.10">
    <property type="entry name" value="UDP-N-acetylenolpyruvoylglucosamine reductase, C-terminal domain"/>
    <property type="match status" value="1"/>
</dbReference>
<comment type="cofactor">
    <cofactor evidence="1 16">
        <name>FAD</name>
        <dbReference type="ChEBI" id="CHEBI:57692"/>
    </cofactor>
</comment>
<comment type="subcellular location">
    <subcellularLocation>
        <location evidence="3 16">Cytoplasm</location>
    </subcellularLocation>
</comment>
<dbReference type="Proteomes" id="UP000315343">
    <property type="component" value="Unassembled WGS sequence"/>
</dbReference>
<reference evidence="18 19" key="1">
    <citation type="submission" date="2019-07" db="EMBL/GenBank/DDBJ databases">
        <title>Genomic Encyclopedia of Type Strains, Phase I: the one thousand microbial genomes (KMG-I) project.</title>
        <authorList>
            <person name="Kyrpides N."/>
        </authorList>
    </citation>
    <scope>NUCLEOTIDE SEQUENCE [LARGE SCALE GENOMIC DNA]</scope>
    <source>
        <strain evidence="18 19">DSM 13558</strain>
    </source>
</reference>
<dbReference type="InterPro" id="IPR016167">
    <property type="entry name" value="FAD-bd_PCMH_sub1"/>
</dbReference>
<accession>A0A562J774</accession>
<dbReference type="EMBL" id="VLKH01000007">
    <property type="protein sequence ID" value="TWH79029.1"/>
    <property type="molecule type" value="Genomic_DNA"/>
</dbReference>
<dbReference type="SUPFAM" id="SSF56176">
    <property type="entry name" value="FAD-binding/transporter-associated domain-like"/>
    <property type="match status" value="1"/>
</dbReference>
<evidence type="ECO:0000313" key="19">
    <source>
        <dbReference type="Proteomes" id="UP000315343"/>
    </source>
</evidence>
<dbReference type="PROSITE" id="PS51387">
    <property type="entry name" value="FAD_PCMH"/>
    <property type="match status" value="1"/>
</dbReference>
<evidence type="ECO:0000256" key="7">
    <source>
        <dbReference type="ARBA" id="ARBA00022630"/>
    </source>
</evidence>
<comment type="similarity">
    <text evidence="16">Belongs to the MurB family.</text>
</comment>
<dbReference type="Gene3D" id="3.30.43.10">
    <property type="entry name" value="Uridine Diphospho-n-acetylenolpyruvylglucosamine Reductase, domain 2"/>
    <property type="match status" value="1"/>
</dbReference>
<dbReference type="GO" id="GO:0071555">
    <property type="term" value="P:cell wall organization"/>
    <property type="evidence" value="ECO:0007669"/>
    <property type="project" value="UniProtKB-KW"/>
</dbReference>
<evidence type="ECO:0000256" key="2">
    <source>
        <dbReference type="ARBA" id="ARBA00003921"/>
    </source>
</evidence>
<keyword evidence="19" id="KW-1185">Reference proteome</keyword>
<keyword evidence="10 16" id="KW-0133">Cell shape</keyword>
<evidence type="ECO:0000256" key="10">
    <source>
        <dbReference type="ARBA" id="ARBA00022960"/>
    </source>
</evidence>
<keyword evidence="13 16" id="KW-0131">Cell cycle</keyword>
<dbReference type="InterPro" id="IPR006094">
    <property type="entry name" value="Oxid_FAD_bind_N"/>
</dbReference>
<name>A0A562J774_9FIRM</name>
<dbReference type="GO" id="GO:0009252">
    <property type="term" value="P:peptidoglycan biosynthetic process"/>
    <property type="evidence" value="ECO:0007669"/>
    <property type="project" value="UniProtKB-UniRule"/>
</dbReference>
<dbReference type="Pfam" id="PF02873">
    <property type="entry name" value="MurB_C"/>
    <property type="match status" value="1"/>
</dbReference>
<keyword evidence="7 16" id="KW-0285">Flavoprotein</keyword>
<keyword evidence="5 16" id="KW-0963">Cytoplasm</keyword>
<evidence type="ECO:0000256" key="15">
    <source>
        <dbReference type="ARBA" id="ARBA00048914"/>
    </source>
</evidence>
<comment type="pathway">
    <text evidence="4 16">Cell wall biogenesis; peptidoglycan biosynthesis.</text>
</comment>
<evidence type="ECO:0000256" key="5">
    <source>
        <dbReference type="ARBA" id="ARBA00022490"/>
    </source>
</evidence>
<dbReference type="GO" id="GO:0008762">
    <property type="term" value="F:UDP-N-acetylmuramate dehydrogenase activity"/>
    <property type="evidence" value="ECO:0007669"/>
    <property type="project" value="UniProtKB-UniRule"/>
</dbReference>
<keyword evidence="11 16" id="KW-0573">Peptidoglycan synthesis</keyword>
<keyword evidence="8 16" id="KW-0274">FAD</keyword>
<dbReference type="InterPro" id="IPR036635">
    <property type="entry name" value="MurB_C_sf"/>
</dbReference>
<dbReference type="HAMAP" id="MF_00037">
    <property type="entry name" value="MurB"/>
    <property type="match status" value="1"/>
</dbReference>
<dbReference type="PANTHER" id="PTHR21071:SF4">
    <property type="entry name" value="UDP-N-ACETYLENOLPYRUVOYLGLUCOSAMINE REDUCTASE"/>
    <property type="match status" value="1"/>
</dbReference>
<evidence type="ECO:0000259" key="17">
    <source>
        <dbReference type="PROSITE" id="PS51387"/>
    </source>
</evidence>
<dbReference type="GO" id="GO:0051301">
    <property type="term" value="P:cell division"/>
    <property type="evidence" value="ECO:0007669"/>
    <property type="project" value="UniProtKB-KW"/>
</dbReference>
<dbReference type="UniPathway" id="UPA00219"/>
<dbReference type="Pfam" id="PF01565">
    <property type="entry name" value="FAD_binding_4"/>
    <property type="match status" value="1"/>
</dbReference>
<evidence type="ECO:0000313" key="18">
    <source>
        <dbReference type="EMBL" id="TWH79029.1"/>
    </source>
</evidence>
<dbReference type="GO" id="GO:0008360">
    <property type="term" value="P:regulation of cell shape"/>
    <property type="evidence" value="ECO:0007669"/>
    <property type="project" value="UniProtKB-KW"/>
</dbReference>
<keyword evidence="6 16" id="KW-0132">Cell division</keyword>
<evidence type="ECO:0000256" key="13">
    <source>
        <dbReference type="ARBA" id="ARBA00023306"/>
    </source>
</evidence>
<comment type="function">
    <text evidence="2 16">Cell wall formation.</text>
</comment>
<evidence type="ECO:0000256" key="4">
    <source>
        <dbReference type="ARBA" id="ARBA00004752"/>
    </source>
</evidence>
<feature type="active site" evidence="16">
    <location>
        <position position="300"/>
    </location>
</feature>
<dbReference type="PANTHER" id="PTHR21071">
    <property type="entry name" value="UDP-N-ACETYLENOLPYRUVOYLGLUCOSAMINE REDUCTASE"/>
    <property type="match status" value="1"/>
</dbReference>
<evidence type="ECO:0000256" key="1">
    <source>
        <dbReference type="ARBA" id="ARBA00001974"/>
    </source>
</evidence>
<keyword evidence="9 16" id="KW-0521">NADP</keyword>
<evidence type="ECO:0000256" key="3">
    <source>
        <dbReference type="ARBA" id="ARBA00004496"/>
    </source>
</evidence>
<comment type="catalytic activity">
    <reaction evidence="15 16">
        <text>UDP-N-acetyl-alpha-D-muramate + NADP(+) = UDP-N-acetyl-3-O-(1-carboxyvinyl)-alpha-D-glucosamine + NADPH + H(+)</text>
        <dbReference type="Rhea" id="RHEA:12248"/>
        <dbReference type="ChEBI" id="CHEBI:15378"/>
        <dbReference type="ChEBI" id="CHEBI:57783"/>
        <dbReference type="ChEBI" id="CHEBI:58349"/>
        <dbReference type="ChEBI" id="CHEBI:68483"/>
        <dbReference type="ChEBI" id="CHEBI:70757"/>
        <dbReference type="EC" id="1.3.1.98"/>
    </reaction>
</comment>
<protein>
    <recommendedName>
        <fullName evidence="16">UDP-N-acetylenolpyruvoylglucosamine reductase</fullName>
        <ecNumber evidence="16">1.3.1.98</ecNumber>
    </recommendedName>
    <alternativeName>
        <fullName evidence="16">UDP-N-acetylmuramate dehydrogenase</fullName>
    </alternativeName>
</protein>
<evidence type="ECO:0000256" key="6">
    <source>
        <dbReference type="ARBA" id="ARBA00022618"/>
    </source>
</evidence>
<dbReference type="InterPro" id="IPR016166">
    <property type="entry name" value="FAD-bd_PCMH"/>
</dbReference>
<dbReference type="GO" id="GO:0005829">
    <property type="term" value="C:cytosol"/>
    <property type="evidence" value="ECO:0007669"/>
    <property type="project" value="TreeGrafter"/>
</dbReference>
<feature type="active site" description="Proton donor" evidence="16">
    <location>
        <position position="230"/>
    </location>
</feature>
<organism evidence="18 19">
    <name type="scientific">Sedimentibacter saalensis</name>
    <dbReference type="NCBI Taxonomy" id="130788"/>
    <lineage>
        <taxon>Bacteria</taxon>
        <taxon>Bacillati</taxon>
        <taxon>Bacillota</taxon>
        <taxon>Tissierellia</taxon>
        <taxon>Sedimentibacter</taxon>
    </lineage>
</organism>
<dbReference type="GO" id="GO:0071949">
    <property type="term" value="F:FAD binding"/>
    <property type="evidence" value="ECO:0007669"/>
    <property type="project" value="InterPro"/>
</dbReference>
<evidence type="ECO:0000256" key="8">
    <source>
        <dbReference type="ARBA" id="ARBA00022827"/>
    </source>
</evidence>
<evidence type="ECO:0000256" key="16">
    <source>
        <dbReference type="HAMAP-Rule" id="MF_00037"/>
    </source>
</evidence>
<evidence type="ECO:0000256" key="11">
    <source>
        <dbReference type="ARBA" id="ARBA00022984"/>
    </source>
</evidence>
<evidence type="ECO:0000256" key="9">
    <source>
        <dbReference type="ARBA" id="ARBA00022857"/>
    </source>
</evidence>
<proteinExistence type="inferred from homology"/>
<evidence type="ECO:0000256" key="12">
    <source>
        <dbReference type="ARBA" id="ARBA00023002"/>
    </source>
</evidence>
<dbReference type="Gene3D" id="3.30.465.10">
    <property type="match status" value="1"/>
</dbReference>
<dbReference type="NCBIfam" id="NF010480">
    <property type="entry name" value="PRK13905.1"/>
    <property type="match status" value="1"/>
</dbReference>
<dbReference type="SUPFAM" id="SSF56194">
    <property type="entry name" value="Uridine diphospho-N-Acetylenolpyruvylglucosamine reductase, MurB, C-terminal domain"/>
    <property type="match status" value="1"/>
</dbReference>
<dbReference type="AlphaFoldDB" id="A0A562J774"/>
<dbReference type="InterPro" id="IPR016169">
    <property type="entry name" value="FAD-bd_PCMH_sub2"/>
</dbReference>
<dbReference type="OrthoDB" id="9804753at2"/>
<dbReference type="InterPro" id="IPR003170">
    <property type="entry name" value="MurB"/>
</dbReference>
<dbReference type="RefSeq" id="WP_145084255.1">
    <property type="nucleotide sequence ID" value="NZ_VLKH01000007.1"/>
</dbReference>
<gene>
    <name evidence="16" type="primary">murB</name>
    <name evidence="18" type="ORF">LY60_02557</name>
</gene>
<dbReference type="InterPro" id="IPR011601">
    <property type="entry name" value="MurB_C"/>
</dbReference>
<dbReference type="InterPro" id="IPR036318">
    <property type="entry name" value="FAD-bd_PCMH-like_sf"/>
</dbReference>
<keyword evidence="12 16" id="KW-0560">Oxidoreductase</keyword>
<sequence length="310" mass="34218">MEYQSKINELYEDMTSNVKGRVLKDEPLKNHTYFKIGGPAGILAEPENTEDLKTVLKLIKKHDVDCFIIGNGTNLLVSDDGYNGAIVKIGENFDYFSKVENKVTVGAGTLLSVLAKYLARESLAGFEFASGIPGYIGGAVYMNAGAYGGEMKDVVKKVRCIDLDGNMHEFTNEEMEFSYRHTKLTDSDLIVLEAELELTYGNKDEIMDIIRDLNEKRITKQPLNLPSAGSTFKRPANGYASKLIEDAGLKGLRYKGAMVSDKHSGFVVNYDNATCDDVLGLMRIVISTVNDKFGIILEPEIKIVGTTLNN</sequence>
<dbReference type="EC" id="1.3.1.98" evidence="16"/>
<keyword evidence="14 16" id="KW-0961">Cell wall biogenesis/degradation</keyword>
<comment type="caution">
    <text evidence="18">The sequence shown here is derived from an EMBL/GenBank/DDBJ whole genome shotgun (WGS) entry which is preliminary data.</text>
</comment>
<dbReference type="NCBIfam" id="TIGR00179">
    <property type="entry name" value="murB"/>
    <property type="match status" value="1"/>
</dbReference>
<feature type="active site" evidence="16">
    <location>
        <position position="180"/>
    </location>
</feature>
<evidence type="ECO:0000256" key="14">
    <source>
        <dbReference type="ARBA" id="ARBA00023316"/>
    </source>
</evidence>
<feature type="domain" description="FAD-binding PCMH-type" evidence="17">
    <location>
        <begin position="35"/>
        <end position="201"/>
    </location>
</feature>